<dbReference type="PANTHER" id="PTHR14882">
    <property type="entry name" value="COILED-COIL DOMAIN-CONTAINING 74A"/>
    <property type="match status" value="1"/>
</dbReference>
<dbReference type="Ensembl" id="ENSEEET00000040544.2">
    <property type="protein sequence ID" value="ENSEEEP00000040082.1"/>
    <property type="gene ID" value="ENSEEEG00000019004.2"/>
</dbReference>
<proteinExistence type="predicted"/>
<dbReference type="Proteomes" id="UP000314983">
    <property type="component" value="Chromosome 6"/>
</dbReference>
<name>A0A4W4GUF1_ELEEL</name>
<protein>
    <recommendedName>
        <fullName evidence="2">CCDC92/74 N-terminal domain-containing protein</fullName>
    </recommendedName>
</protein>
<evidence type="ECO:0000256" key="1">
    <source>
        <dbReference type="ARBA" id="ARBA00023054"/>
    </source>
</evidence>
<evidence type="ECO:0000313" key="4">
    <source>
        <dbReference type="Proteomes" id="UP000314983"/>
    </source>
</evidence>
<dbReference type="Pfam" id="PF14916">
    <property type="entry name" value="CCDC92"/>
    <property type="match status" value="1"/>
</dbReference>
<reference evidence="4" key="2">
    <citation type="journal article" date="2017" name="Sci. Adv.">
        <title>A tail of two voltages: Proteomic comparison of the three electric organs of the electric eel.</title>
        <authorList>
            <person name="Traeger L.L."/>
            <person name="Sabat G."/>
            <person name="Barrett-Wilt G.A."/>
            <person name="Wells G.B."/>
            <person name="Sussman M.R."/>
        </authorList>
    </citation>
    <scope>NUCLEOTIDE SEQUENCE [LARGE SCALE GENOMIC DNA]</scope>
</reference>
<accession>A0A4W4GUF1</accession>
<keyword evidence="1" id="KW-0175">Coiled coil</keyword>
<reference evidence="4" key="1">
    <citation type="journal article" date="2014" name="Science">
        <title>Nonhuman genetics. Genomic basis for the convergent evolution of electric organs.</title>
        <authorList>
            <person name="Gallant J.R."/>
            <person name="Traeger L.L."/>
            <person name="Volkening J.D."/>
            <person name="Moffett H."/>
            <person name="Chen P.H."/>
            <person name="Novina C.D."/>
            <person name="Phillips G.N.Jr."/>
            <person name="Anand R."/>
            <person name="Wells G.B."/>
            <person name="Pinch M."/>
            <person name="Guth R."/>
            <person name="Unguez G.A."/>
            <person name="Albert J.S."/>
            <person name="Zakon H.H."/>
            <person name="Samanta M.P."/>
            <person name="Sussman M.R."/>
        </authorList>
    </citation>
    <scope>NUCLEOTIDE SEQUENCE [LARGE SCALE GENOMIC DNA]</scope>
</reference>
<reference evidence="3" key="3">
    <citation type="submission" date="2020-05" db="EMBL/GenBank/DDBJ databases">
        <title>Electrophorus electricus (electric eel) genome, fEleEle1, primary haplotype.</title>
        <authorList>
            <person name="Myers G."/>
            <person name="Meyer A."/>
            <person name="Fedrigo O."/>
            <person name="Formenti G."/>
            <person name="Rhie A."/>
            <person name="Tracey A."/>
            <person name="Sims Y."/>
            <person name="Jarvis E.D."/>
        </authorList>
    </citation>
    <scope>NUCLEOTIDE SEQUENCE [LARGE SCALE GENOMIC DNA]</scope>
</reference>
<dbReference type="AlphaFoldDB" id="A0A4W4GUF1"/>
<evidence type="ECO:0000259" key="2">
    <source>
        <dbReference type="Pfam" id="PF14916"/>
    </source>
</evidence>
<organism evidence="3 4">
    <name type="scientific">Electrophorus electricus</name>
    <name type="common">Electric eel</name>
    <name type="synonym">Gymnotus electricus</name>
    <dbReference type="NCBI Taxonomy" id="8005"/>
    <lineage>
        <taxon>Eukaryota</taxon>
        <taxon>Metazoa</taxon>
        <taxon>Chordata</taxon>
        <taxon>Craniata</taxon>
        <taxon>Vertebrata</taxon>
        <taxon>Euteleostomi</taxon>
        <taxon>Actinopterygii</taxon>
        <taxon>Neopterygii</taxon>
        <taxon>Teleostei</taxon>
        <taxon>Ostariophysi</taxon>
        <taxon>Gymnotiformes</taxon>
        <taxon>Gymnotoidei</taxon>
        <taxon>Gymnotidae</taxon>
        <taxon>Electrophorus</taxon>
    </lineage>
</organism>
<feature type="domain" description="CCDC92/74 N-terminal" evidence="2">
    <location>
        <begin position="9"/>
        <end position="47"/>
    </location>
</feature>
<keyword evidence="4" id="KW-1185">Reference proteome</keyword>
<reference evidence="3" key="5">
    <citation type="submission" date="2025-09" db="UniProtKB">
        <authorList>
            <consortium name="Ensembl"/>
        </authorList>
    </citation>
    <scope>IDENTIFICATION</scope>
</reference>
<dbReference type="InterPro" id="IPR039496">
    <property type="entry name" value="CCDC92/74_N"/>
</dbReference>
<dbReference type="PANTHER" id="PTHR14882:SF3">
    <property type="entry name" value="COILED-COIL DOMAIN CONTAINING 92B"/>
    <property type="match status" value="1"/>
</dbReference>
<reference evidence="3" key="4">
    <citation type="submission" date="2025-08" db="UniProtKB">
        <authorList>
            <consortium name="Ensembl"/>
        </authorList>
    </citation>
    <scope>IDENTIFICATION</scope>
</reference>
<dbReference type="GeneTree" id="ENSGT00980000200273"/>
<evidence type="ECO:0000313" key="3">
    <source>
        <dbReference type="Ensembl" id="ENSEEEP00000040082.1"/>
    </source>
</evidence>
<dbReference type="InterPro" id="IPR040370">
    <property type="entry name" value="CCDC74A/CCDC74B/CCDC92"/>
</dbReference>
<sequence length="68" mass="7656">MDTGPLALQVESVERNIAFLQKEHQLLLTGLRLEIRHLKKRCNGLSFPFPSLVLSGQLCLLLASCTYM</sequence>